<keyword evidence="1" id="KW-1133">Transmembrane helix</keyword>
<keyword evidence="3" id="KW-1185">Reference proteome</keyword>
<organism evidence="2 3">
    <name type="scientific">Knipowitschia caucasica</name>
    <name type="common">Caucasian dwarf goby</name>
    <name type="synonym">Pomatoschistus caucasicus</name>
    <dbReference type="NCBI Taxonomy" id="637954"/>
    <lineage>
        <taxon>Eukaryota</taxon>
        <taxon>Metazoa</taxon>
        <taxon>Chordata</taxon>
        <taxon>Craniata</taxon>
        <taxon>Vertebrata</taxon>
        <taxon>Euteleostomi</taxon>
        <taxon>Actinopterygii</taxon>
        <taxon>Neopterygii</taxon>
        <taxon>Teleostei</taxon>
        <taxon>Neoteleostei</taxon>
        <taxon>Acanthomorphata</taxon>
        <taxon>Gobiaria</taxon>
        <taxon>Gobiiformes</taxon>
        <taxon>Gobioidei</taxon>
        <taxon>Gobiidae</taxon>
        <taxon>Gobiinae</taxon>
        <taxon>Knipowitschia</taxon>
    </lineage>
</organism>
<proteinExistence type="predicted"/>
<dbReference type="Proteomes" id="UP001497482">
    <property type="component" value="Chromosome 4"/>
</dbReference>
<dbReference type="EMBL" id="OZ035826">
    <property type="protein sequence ID" value="CAL1604627.1"/>
    <property type="molecule type" value="Genomic_DNA"/>
</dbReference>
<feature type="transmembrane region" description="Helical" evidence="1">
    <location>
        <begin position="12"/>
        <end position="29"/>
    </location>
</feature>
<evidence type="ECO:0000313" key="3">
    <source>
        <dbReference type="Proteomes" id="UP001497482"/>
    </source>
</evidence>
<dbReference type="AlphaFoldDB" id="A0AAV2LUW1"/>
<evidence type="ECO:0000256" key="1">
    <source>
        <dbReference type="SAM" id="Phobius"/>
    </source>
</evidence>
<keyword evidence="1" id="KW-0472">Membrane</keyword>
<feature type="transmembrane region" description="Helical" evidence="1">
    <location>
        <begin position="35"/>
        <end position="55"/>
    </location>
</feature>
<evidence type="ECO:0000313" key="2">
    <source>
        <dbReference type="EMBL" id="CAL1604627.1"/>
    </source>
</evidence>
<gene>
    <name evidence="2" type="ORF">KC01_LOCUS32106</name>
</gene>
<keyword evidence="1" id="KW-0812">Transmembrane</keyword>
<name>A0AAV2LUW1_KNICA</name>
<protein>
    <submittedName>
        <fullName evidence="2">Uncharacterized protein</fullName>
    </submittedName>
</protein>
<sequence length="82" mass="8695">MGGGMIYGVKGGVFFVGFGVRLGFIFGVGEYMVEVGLRGGGVMFLGMGFGVWGGWGGRVGRREGGGWGLGVFDVWMWEFCVV</sequence>
<accession>A0AAV2LUW1</accession>
<reference evidence="2 3" key="1">
    <citation type="submission" date="2024-04" db="EMBL/GenBank/DDBJ databases">
        <authorList>
            <person name="Waldvogel A.-M."/>
            <person name="Schoenle A."/>
        </authorList>
    </citation>
    <scope>NUCLEOTIDE SEQUENCE [LARGE SCALE GENOMIC DNA]</scope>
</reference>